<evidence type="ECO:0000256" key="1">
    <source>
        <dbReference type="ARBA" id="ARBA00005615"/>
    </source>
</evidence>
<gene>
    <name evidence="5" type="ORF">Amon01_000567800</name>
</gene>
<comment type="caution">
    <text evidence="5">The sequence shown here is derived from an EMBL/GenBank/DDBJ whole genome shotgun (WGS) entry which is preliminary data.</text>
</comment>
<proteinExistence type="inferred from homology"/>
<accession>A0A9W7DHZ5</accession>
<name>A0A9W7DHZ5_AMBMO</name>
<evidence type="ECO:0000256" key="2">
    <source>
        <dbReference type="ARBA" id="ARBA00022801"/>
    </source>
</evidence>
<dbReference type="PRINTS" id="PR00744">
    <property type="entry name" value="GLHYDRLASE37"/>
</dbReference>
<dbReference type="Gene3D" id="1.50.10.10">
    <property type="match status" value="1"/>
</dbReference>
<evidence type="ECO:0000313" key="5">
    <source>
        <dbReference type="EMBL" id="GMG39855.1"/>
    </source>
</evidence>
<dbReference type="EMBL" id="BSXU01003242">
    <property type="protein sequence ID" value="GMG39855.1"/>
    <property type="molecule type" value="Genomic_DNA"/>
</dbReference>
<dbReference type="PANTHER" id="PTHR23403:SF6">
    <property type="entry name" value="CYTOSOLIC NEUTRAL TREHALASE-RELATED"/>
    <property type="match status" value="1"/>
</dbReference>
<dbReference type="AlphaFoldDB" id="A0A9W7DHZ5"/>
<dbReference type="OrthoDB" id="3542292at2759"/>
<organism evidence="5 6">
    <name type="scientific">Ambrosiozyma monospora</name>
    <name type="common">Yeast</name>
    <name type="synonym">Endomycopsis monosporus</name>
    <dbReference type="NCBI Taxonomy" id="43982"/>
    <lineage>
        <taxon>Eukaryota</taxon>
        <taxon>Fungi</taxon>
        <taxon>Dikarya</taxon>
        <taxon>Ascomycota</taxon>
        <taxon>Saccharomycotina</taxon>
        <taxon>Pichiomycetes</taxon>
        <taxon>Pichiales</taxon>
        <taxon>Pichiaceae</taxon>
        <taxon>Ambrosiozyma</taxon>
    </lineage>
</organism>
<evidence type="ECO:0000256" key="3">
    <source>
        <dbReference type="ARBA" id="ARBA00023295"/>
    </source>
</evidence>
<keyword evidence="6" id="KW-1185">Reference proteome</keyword>
<dbReference type="Pfam" id="PF01204">
    <property type="entry name" value="Trehalase"/>
    <property type="match status" value="1"/>
</dbReference>
<dbReference type="Proteomes" id="UP001165063">
    <property type="component" value="Unassembled WGS sequence"/>
</dbReference>
<sequence length="565" mass="64949">MNEKSILEMALDTKFDTPESKYPRIYVPWDDERQFDYYNKIAQKYPDYQLQVEKLPKDITAEFIKSINHKPGLLALAVRPVSEGSDDLEGFPYLVPGGRFNEQYGWDSYFILLGLLESGIIEPCIGMCENFIYEIENYNKILNANRSYYLGRSQPPFLTDMALQTFNYMKDKQGKKDLVFLQRAIAAAIKEYWTVWCTEPRLDPETGLSCYHADGLGIPPETEATHFQAVLKLFCQKYNCSFEEFTKLYNDGDIKEPGLDEYFLHDRAVRESGHDTTYRFEGVCAYLATIDLNSLLYKYETDIAFAIKTYFNDEFINGDTSAKWTQLATERKQNIQKYLWNETQGMYFDYNTKTHTQSRYESVTTMFPLWANLCDPEQAQTLAEKSITKFEVFGGLVSGTLKSRGEIGLNKPSRQWDYPYAWAPHQILAWEGLKNYGYDAVARRLSYRWCHMMTMAFVDFNGIVVEKYDATSERQPHKVDAEYGNQGSGFKGVATEGFGWVNSSYLLGLKNLDQKGVRALGLVTKPEDFFASLAKKELHGYGLHALAKNSKDGQVVFKTECLNSN</sequence>
<comment type="catalytic activity">
    <reaction evidence="4">
        <text>alpha,alpha-trehalose + H2O = alpha-D-glucose + beta-D-glucose</text>
        <dbReference type="Rhea" id="RHEA:32675"/>
        <dbReference type="ChEBI" id="CHEBI:15377"/>
        <dbReference type="ChEBI" id="CHEBI:15903"/>
        <dbReference type="ChEBI" id="CHEBI:16551"/>
        <dbReference type="ChEBI" id="CHEBI:17925"/>
        <dbReference type="EC" id="3.2.1.28"/>
    </reaction>
</comment>
<comment type="similarity">
    <text evidence="1 4">Belongs to the glycosyl hydrolase 37 family.</text>
</comment>
<dbReference type="GO" id="GO:0005993">
    <property type="term" value="P:trehalose catabolic process"/>
    <property type="evidence" value="ECO:0007669"/>
    <property type="project" value="TreeGrafter"/>
</dbReference>
<keyword evidence="2 4" id="KW-0378">Hydrolase</keyword>
<dbReference type="InterPro" id="IPR001661">
    <property type="entry name" value="Glyco_hydro_37"/>
</dbReference>
<dbReference type="EC" id="3.2.1.28" evidence="4"/>
<evidence type="ECO:0000313" key="6">
    <source>
        <dbReference type="Proteomes" id="UP001165063"/>
    </source>
</evidence>
<evidence type="ECO:0000256" key="4">
    <source>
        <dbReference type="RuleBase" id="RU361180"/>
    </source>
</evidence>
<dbReference type="GO" id="GO:0004555">
    <property type="term" value="F:alpha,alpha-trehalase activity"/>
    <property type="evidence" value="ECO:0007669"/>
    <property type="project" value="UniProtKB-EC"/>
</dbReference>
<dbReference type="SUPFAM" id="SSF48208">
    <property type="entry name" value="Six-hairpin glycosidases"/>
    <property type="match status" value="1"/>
</dbReference>
<dbReference type="InterPro" id="IPR008928">
    <property type="entry name" value="6-hairpin_glycosidase_sf"/>
</dbReference>
<dbReference type="InterPro" id="IPR018232">
    <property type="entry name" value="Glyco_hydro_37_CS"/>
</dbReference>
<reference evidence="5" key="1">
    <citation type="submission" date="2023-04" db="EMBL/GenBank/DDBJ databases">
        <title>Ambrosiozyma monospora NBRC 1965.</title>
        <authorList>
            <person name="Ichikawa N."/>
            <person name="Sato H."/>
            <person name="Tonouchi N."/>
        </authorList>
    </citation>
    <scope>NUCLEOTIDE SEQUENCE</scope>
    <source>
        <strain evidence="5">NBRC 1965</strain>
    </source>
</reference>
<dbReference type="PROSITE" id="PS00927">
    <property type="entry name" value="TREHALASE_1"/>
    <property type="match status" value="1"/>
</dbReference>
<dbReference type="PANTHER" id="PTHR23403">
    <property type="entry name" value="TREHALASE"/>
    <property type="match status" value="1"/>
</dbReference>
<keyword evidence="3 4" id="KW-0326">Glycosidase</keyword>
<dbReference type="PROSITE" id="PS00928">
    <property type="entry name" value="TREHALASE_2"/>
    <property type="match status" value="1"/>
</dbReference>
<protein>
    <recommendedName>
        <fullName evidence="4">Trehalase</fullName>
        <ecNumber evidence="4">3.2.1.28</ecNumber>
    </recommendedName>
    <alternativeName>
        <fullName evidence="4">Alpha-trehalose glucohydrolase</fullName>
    </alternativeName>
</protein>
<dbReference type="InterPro" id="IPR012341">
    <property type="entry name" value="6hp_glycosidase-like_sf"/>
</dbReference>